<dbReference type="EnsemblPlants" id="evm.model.01.1489">
    <property type="protein sequence ID" value="cds.evm.model.01.1489"/>
    <property type="gene ID" value="evm.TU.01.1489"/>
</dbReference>
<dbReference type="InterPro" id="IPR012337">
    <property type="entry name" value="RNaseH-like_sf"/>
</dbReference>
<accession>A0A803NHA7</accession>
<keyword evidence="2" id="KW-1185">Reference proteome</keyword>
<name>A0A803NHA7_CANSA</name>
<protein>
    <recommendedName>
        <fullName evidence="3">Integrase catalytic domain-containing protein</fullName>
    </recommendedName>
</protein>
<dbReference type="Gene3D" id="3.30.420.10">
    <property type="entry name" value="Ribonuclease H-like superfamily/Ribonuclease H"/>
    <property type="match status" value="1"/>
</dbReference>
<organism evidence="1 2">
    <name type="scientific">Cannabis sativa</name>
    <name type="common">Hemp</name>
    <name type="synonym">Marijuana</name>
    <dbReference type="NCBI Taxonomy" id="3483"/>
    <lineage>
        <taxon>Eukaryota</taxon>
        <taxon>Viridiplantae</taxon>
        <taxon>Streptophyta</taxon>
        <taxon>Embryophyta</taxon>
        <taxon>Tracheophyta</taxon>
        <taxon>Spermatophyta</taxon>
        <taxon>Magnoliopsida</taxon>
        <taxon>eudicotyledons</taxon>
        <taxon>Gunneridae</taxon>
        <taxon>Pentapetalae</taxon>
        <taxon>rosids</taxon>
        <taxon>fabids</taxon>
        <taxon>Rosales</taxon>
        <taxon>Cannabaceae</taxon>
        <taxon>Cannabis</taxon>
    </lineage>
</organism>
<dbReference type="GO" id="GO:0003676">
    <property type="term" value="F:nucleic acid binding"/>
    <property type="evidence" value="ECO:0007669"/>
    <property type="project" value="InterPro"/>
</dbReference>
<evidence type="ECO:0000313" key="1">
    <source>
        <dbReference type="EnsemblPlants" id="cds.evm.model.01.1489"/>
    </source>
</evidence>
<evidence type="ECO:0000313" key="2">
    <source>
        <dbReference type="Proteomes" id="UP000596661"/>
    </source>
</evidence>
<dbReference type="EMBL" id="UZAU01000032">
    <property type="status" value="NOT_ANNOTATED_CDS"/>
    <property type="molecule type" value="Genomic_DNA"/>
</dbReference>
<dbReference type="Proteomes" id="UP000596661">
    <property type="component" value="Chromosome 1"/>
</dbReference>
<dbReference type="SUPFAM" id="SSF53098">
    <property type="entry name" value="Ribonuclease H-like"/>
    <property type="match status" value="1"/>
</dbReference>
<reference evidence="1" key="2">
    <citation type="submission" date="2021-03" db="UniProtKB">
        <authorList>
            <consortium name="EnsemblPlants"/>
        </authorList>
    </citation>
    <scope>IDENTIFICATION</scope>
</reference>
<dbReference type="AlphaFoldDB" id="A0A803NHA7"/>
<sequence length="119" mass="12680">MPSRVSIKGYALADFIVECTGMTNNPKEPVPKLDIWKVYIDGASNEKGVGAEALPTGKGRVKHVIVVVDYFTKWVEVEPMNTITSKKALDFIVKHIGCSGAMAMGDGGVVASRVGSVVV</sequence>
<reference evidence="1" key="1">
    <citation type="submission" date="2018-11" db="EMBL/GenBank/DDBJ databases">
        <authorList>
            <person name="Grassa J C."/>
        </authorList>
    </citation>
    <scope>NUCLEOTIDE SEQUENCE [LARGE SCALE GENOMIC DNA]</scope>
</reference>
<dbReference type="Gramene" id="evm.model.01.1489">
    <property type="protein sequence ID" value="cds.evm.model.01.1489"/>
    <property type="gene ID" value="evm.TU.01.1489"/>
</dbReference>
<evidence type="ECO:0008006" key="3">
    <source>
        <dbReference type="Google" id="ProtNLM"/>
    </source>
</evidence>
<proteinExistence type="predicted"/>
<dbReference type="InterPro" id="IPR036397">
    <property type="entry name" value="RNaseH_sf"/>
</dbReference>